<sequence length="253" mass="28572">MFMICASSVRAEESKEREIFSSHYDEGRIVQVIEENLPINVLSKHTINRFRELEKLSGIKFYNPVGFLLAAEKGSKDAINLLQTLLSHNIAFSDLSDGDAFKRRFPYLQTDDCDCRIFDDNGAGYVSARRLVKAQKKVARLQGCEIIEDIVREVKDLHEGVHQVITEKNGIIRAKRVLICAGAFTNYIRLQPVGRVKMVINKETVAMLRLSEKEAEILSNGNGHKKNQREAVSAKLPLGLRGVAQRLTYLTQL</sequence>
<dbReference type="AlphaFoldDB" id="A0A4Y2MND7"/>
<dbReference type="InterPro" id="IPR045170">
    <property type="entry name" value="MTOX"/>
</dbReference>
<proteinExistence type="inferred from homology"/>
<name>A0A4Y2MND7_ARAVE</name>
<evidence type="ECO:0000256" key="4">
    <source>
        <dbReference type="ARBA" id="ARBA00022827"/>
    </source>
</evidence>
<comment type="cofactor">
    <cofactor evidence="1">
        <name>FAD</name>
        <dbReference type="ChEBI" id="CHEBI:57692"/>
    </cofactor>
</comment>
<dbReference type="PANTHER" id="PTHR10961:SF10">
    <property type="entry name" value="FAD DEPENDENT OXIDOREDUCTASE DOMAIN-CONTAINING PROTEIN"/>
    <property type="match status" value="1"/>
</dbReference>
<comment type="similarity">
    <text evidence="2">Belongs to the MSOX/MTOX family.</text>
</comment>
<dbReference type="Proteomes" id="UP000499080">
    <property type="component" value="Unassembled WGS sequence"/>
</dbReference>
<dbReference type="InterPro" id="IPR006076">
    <property type="entry name" value="FAD-dep_OxRdtase"/>
</dbReference>
<gene>
    <name evidence="7" type="ORF">AVEN_224324_1</name>
</gene>
<keyword evidence="5" id="KW-0560">Oxidoreductase</keyword>
<dbReference type="Gene3D" id="3.50.50.60">
    <property type="entry name" value="FAD/NAD(P)-binding domain"/>
    <property type="match status" value="1"/>
</dbReference>
<evidence type="ECO:0000256" key="1">
    <source>
        <dbReference type="ARBA" id="ARBA00001974"/>
    </source>
</evidence>
<evidence type="ECO:0000313" key="8">
    <source>
        <dbReference type="Proteomes" id="UP000499080"/>
    </source>
</evidence>
<dbReference type="Gene3D" id="3.30.9.10">
    <property type="entry name" value="D-Amino Acid Oxidase, subunit A, domain 2"/>
    <property type="match status" value="1"/>
</dbReference>
<comment type="caution">
    <text evidence="7">The sequence shown here is derived from an EMBL/GenBank/DDBJ whole genome shotgun (WGS) entry which is preliminary data.</text>
</comment>
<evidence type="ECO:0000256" key="5">
    <source>
        <dbReference type="ARBA" id="ARBA00023002"/>
    </source>
</evidence>
<evidence type="ECO:0000259" key="6">
    <source>
        <dbReference type="Pfam" id="PF01266"/>
    </source>
</evidence>
<protein>
    <recommendedName>
        <fullName evidence="6">FAD dependent oxidoreductase domain-containing protein</fullName>
    </recommendedName>
</protein>
<dbReference type="InterPro" id="IPR036188">
    <property type="entry name" value="FAD/NAD-bd_sf"/>
</dbReference>
<keyword evidence="3" id="KW-0285">Flavoprotein</keyword>
<reference evidence="7 8" key="1">
    <citation type="journal article" date="2019" name="Sci. Rep.">
        <title>Orb-weaving spider Araneus ventricosus genome elucidates the spidroin gene catalogue.</title>
        <authorList>
            <person name="Kono N."/>
            <person name="Nakamura H."/>
            <person name="Ohtoshi R."/>
            <person name="Moran D.A.P."/>
            <person name="Shinohara A."/>
            <person name="Yoshida Y."/>
            <person name="Fujiwara M."/>
            <person name="Mori M."/>
            <person name="Tomita M."/>
            <person name="Arakawa K."/>
        </authorList>
    </citation>
    <scope>NUCLEOTIDE SEQUENCE [LARGE SCALE GENOMIC DNA]</scope>
</reference>
<evidence type="ECO:0000313" key="7">
    <source>
        <dbReference type="EMBL" id="GBN27126.1"/>
    </source>
</evidence>
<dbReference type="EMBL" id="BGPR01007475">
    <property type="protein sequence ID" value="GBN27126.1"/>
    <property type="molecule type" value="Genomic_DNA"/>
</dbReference>
<dbReference type="PANTHER" id="PTHR10961">
    <property type="entry name" value="PEROXISOMAL SARCOSINE OXIDASE"/>
    <property type="match status" value="1"/>
</dbReference>
<keyword evidence="4" id="KW-0274">FAD</keyword>
<feature type="domain" description="FAD dependent oxidoreductase" evidence="6">
    <location>
        <begin position="41"/>
        <end position="208"/>
    </location>
</feature>
<accession>A0A4Y2MND7</accession>
<dbReference type="Pfam" id="PF01266">
    <property type="entry name" value="DAO"/>
    <property type="match status" value="1"/>
</dbReference>
<keyword evidence="8" id="KW-1185">Reference proteome</keyword>
<dbReference type="SUPFAM" id="SSF51905">
    <property type="entry name" value="FAD/NAD(P)-binding domain"/>
    <property type="match status" value="1"/>
</dbReference>
<dbReference type="GO" id="GO:0008115">
    <property type="term" value="F:sarcosine oxidase activity"/>
    <property type="evidence" value="ECO:0007669"/>
    <property type="project" value="TreeGrafter"/>
</dbReference>
<dbReference type="GO" id="GO:0050660">
    <property type="term" value="F:flavin adenine dinucleotide binding"/>
    <property type="evidence" value="ECO:0007669"/>
    <property type="project" value="InterPro"/>
</dbReference>
<dbReference type="OrthoDB" id="6435123at2759"/>
<evidence type="ECO:0000256" key="2">
    <source>
        <dbReference type="ARBA" id="ARBA00010989"/>
    </source>
</evidence>
<organism evidence="7 8">
    <name type="scientific">Araneus ventricosus</name>
    <name type="common">Orbweaver spider</name>
    <name type="synonym">Epeira ventricosa</name>
    <dbReference type="NCBI Taxonomy" id="182803"/>
    <lineage>
        <taxon>Eukaryota</taxon>
        <taxon>Metazoa</taxon>
        <taxon>Ecdysozoa</taxon>
        <taxon>Arthropoda</taxon>
        <taxon>Chelicerata</taxon>
        <taxon>Arachnida</taxon>
        <taxon>Araneae</taxon>
        <taxon>Araneomorphae</taxon>
        <taxon>Entelegynae</taxon>
        <taxon>Araneoidea</taxon>
        <taxon>Araneidae</taxon>
        <taxon>Araneus</taxon>
    </lineage>
</organism>
<evidence type="ECO:0000256" key="3">
    <source>
        <dbReference type="ARBA" id="ARBA00022630"/>
    </source>
</evidence>